<comment type="caution">
    <text evidence="2">The sequence shown here is derived from an EMBL/GenBank/DDBJ whole genome shotgun (WGS) entry which is preliminary data.</text>
</comment>
<dbReference type="Pfam" id="PF13556">
    <property type="entry name" value="HTH_30"/>
    <property type="match status" value="1"/>
</dbReference>
<name>A0A917HPL9_9BACI</name>
<reference evidence="2" key="2">
    <citation type="submission" date="2020-09" db="EMBL/GenBank/DDBJ databases">
        <authorList>
            <person name="Sun Q."/>
            <person name="Zhou Y."/>
        </authorList>
    </citation>
    <scope>NUCLEOTIDE SEQUENCE</scope>
    <source>
        <strain evidence="2">CGMCC 1.12754</strain>
    </source>
</reference>
<gene>
    <name evidence="2" type="primary">yxkF</name>
    <name evidence="2" type="ORF">GCM10011398_34190</name>
</gene>
<protein>
    <recommendedName>
        <fullName evidence="1">PucR C-terminal helix-turn-helix domain-containing protein</fullName>
    </recommendedName>
</protein>
<dbReference type="Proteomes" id="UP000622860">
    <property type="component" value="Unassembled WGS sequence"/>
</dbReference>
<dbReference type="SUPFAM" id="SSF46689">
    <property type="entry name" value="Homeodomain-like"/>
    <property type="match status" value="1"/>
</dbReference>
<dbReference type="InterPro" id="IPR051448">
    <property type="entry name" value="CdaR-like_regulators"/>
</dbReference>
<dbReference type="InterPro" id="IPR025736">
    <property type="entry name" value="PucR_C-HTH_dom"/>
</dbReference>
<dbReference type="RefSeq" id="WP_188456586.1">
    <property type="nucleotide sequence ID" value="NZ_BMFR01000020.1"/>
</dbReference>
<keyword evidence="3" id="KW-1185">Reference proteome</keyword>
<dbReference type="InterPro" id="IPR009057">
    <property type="entry name" value="Homeodomain-like_sf"/>
</dbReference>
<dbReference type="Gene3D" id="1.10.10.2840">
    <property type="entry name" value="PucR C-terminal helix-turn-helix domain"/>
    <property type="match status" value="1"/>
</dbReference>
<reference evidence="2" key="1">
    <citation type="journal article" date="2014" name="Int. J. Syst. Evol. Microbiol.">
        <title>Complete genome sequence of Corynebacterium casei LMG S-19264T (=DSM 44701T), isolated from a smear-ripened cheese.</title>
        <authorList>
            <consortium name="US DOE Joint Genome Institute (JGI-PGF)"/>
            <person name="Walter F."/>
            <person name="Albersmeier A."/>
            <person name="Kalinowski J."/>
            <person name="Ruckert C."/>
        </authorList>
    </citation>
    <scope>NUCLEOTIDE SEQUENCE</scope>
    <source>
        <strain evidence="2">CGMCC 1.12754</strain>
    </source>
</reference>
<sequence>MIKKLQEIFPSLILKSNTHQNDKYLWYITPDSEVIGIEKDELTTQAEDLLATFLTPYHIQLPIPTDKEQYWTNLIHTNEMNTNQKSNSPYRFIYFSYAENKLDPRAFHEAINEIFTMPMPILWETDHSGIIVEEQSVLTDEATSFEQIIDILMSDLYVKINFFIGPFLHQLNDAKSYYRALIENADKSFAHSEKKVITYVEAIPYLIIEKIGFDFRAMISEMILKEVADDHELLHTIETFIDCNLNVSVTAKELFMHRNSLQYRIDKFIEKTGIDIRNFNHAMTVYLAILSKNDLD</sequence>
<dbReference type="EMBL" id="BMFR01000020">
    <property type="protein sequence ID" value="GGG85635.1"/>
    <property type="molecule type" value="Genomic_DNA"/>
</dbReference>
<evidence type="ECO:0000313" key="2">
    <source>
        <dbReference type="EMBL" id="GGG85635.1"/>
    </source>
</evidence>
<dbReference type="InterPro" id="IPR042070">
    <property type="entry name" value="PucR_C-HTH_sf"/>
</dbReference>
<accession>A0A917HPL9</accession>
<feature type="domain" description="PucR C-terminal helix-turn-helix" evidence="1">
    <location>
        <begin position="233"/>
        <end position="289"/>
    </location>
</feature>
<organism evidence="2 3">
    <name type="scientific">Virgibacillus oceani</name>
    <dbReference type="NCBI Taxonomy" id="1479511"/>
    <lineage>
        <taxon>Bacteria</taxon>
        <taxon>Bacillati</taxon>
        <taxon>Bacillota</taxon>
        <taxon>Bacilli</taxon>
        <taxon>Bacillales</taxon>
        <taxon>Bacillaceae</taxon>
        <taxon>Virgibacillus</taxon>
    </lineage>
</organism>
<dbReference type="AlphaFoldDB" id="A0A917HPL9"/>
<dbReference type="PANTHER" id="PTHR33744">
    <property type="entry name" value="CARBOHYDRATE DIACID REGULATOR"/>
    <property type="match status" value="1"/>
</dbReference>
<evidence type="ECO:0000313" key="3">
    <source>
        <dbReference type="Proteomes" id="UP000622860"/>
    </source>
</evidence>
<proteinExistence type="predicted"/>
<evidence type="ECO:0000259" key="1">
    <source>
        <dbReference type="Pfam" id="PF13556"/>
    </source>
</evidence>
<dbReference type="PANTHER" id="PTHR33744:SF15">
    <property type="entry name" value="CARBOHYDRATE DIACID REGULATOR"/>
    <property type="match status" value="1"/>
</dbReference>